<dbReference type="Pfam" id="PF12896">
    <property type="entry name" value="ANAPC4"/>
    <property type="match status" value="1"/>
</dbReference>
<evidence type="ECO:0000259" key="7">
    <source>
        <dbReference type="Pfam" id="PF12896"/>
    </source>
</evidence>
<dbReference type="SUPFAM" id="SSF82171">
    <property type="entry name" value="DPP6 N-terminal domain-like"/>
    <property type="match status" value="1"/>
</dbReference>
<evidence type="ECO:0000313" key="8">
    <source>
        <dbReference type="EMBL" id="KAK4535973.1"/>
    </source>
</evidence>
<dbReference type="GO" id="GO:0070979">
    <property type="term" value="P:protein K11-linked ubiquitination"/>
    <property type="evidence" value="ECO:0007669"/>
    <property type="project" value="TreeGrafter"/>
</dbReference>
<protein>
    <recommendedName>
        <fullName evidence="1">Anaphase-promoting complex subunit 4</fullName>
    </recommendedName>
</protein>
<organism evidence="8 9">
    <name type="scientific">Cyanidium caldarium</name>
    <name type="common">Red alga</name>
    <dbReference type="NCBI Taxonomy" id="2771"/>
    <lineage>
        <taxon>Eukaryota</taxon>
        <taxon>Rhodophyta</taxon>
        <taxon>Bangiophyceae</taxon>
        <taxon>Cyanidiales</taxon>
        <taxon>Cyanidiaceae</taxon>
        <taxon>Cyanidium</taxon>
    </lineage>
</organism>
<dbReference type="GO" id="GO:0031145">
    <property type="term" value="P:anaphase-promoting complex-dependent catabolic process"/>
    <property type="evidence" value="ECO:0007669"/>
    <property type="project" value="InterPro"/>
</dbReference>
<dbReference type="GO" id="GO:0051301">
    <property type="term" value="P:cell division"/>
    <property type="evidence" value="ECO:0007669"/>
    <property type="project" value="UniProtKB-KW"/>
</dbReference>
<feature type="domain" description="Anaphase-promoting complex subunit 4-like WD40" evidence="6">
    <location>
        <begin position="23"/>
        <end position="115"/>
    </location>
</feature>
<evidence type="ECO:0000256" key="3">
    <source>
        <dbReference type="ARBA" id="ARBA00022776"/>
    </source>
</evidence>
<dbReference type="Gene3D" id="2.130.10.10">
    <property type="entry name" value="YVTN repeat-like/Quinoprotein amine dehydrogenase"/>
    <property type="match status" value="1"/>
</dbReference>
<dbReference type="EMBL" id="JANCYW010000006">
    <property type="protein sequence ID" value="KAK4535973.1"/>
    <property type="molecule type" value="Genomic_DNA"/>
</dbReference>
<dbReference type="PANTHER" id="PTHR13260">
    <property type="entry name" value="ANAPHASE PROMOTING COMPLEX SUBUNIT 4 APC4"/>
    <property type="match status" value="1"/>
</dbReference>
<dbReference type="AlphaFoldDB" id="A0AAV9IV67"/>
<evidence type="ECO:0000256" key="4">
    <source>
        <dbReference type="ARBA" id="ARBA00022786"/>
    </source>
</evidence>
<evidence type="ECO:0000313" key="9">
    <source>
        <dbReference type="Proteomes" id="UP001301350"/>
    </source>
</evidence>
<accession>A0AAV9IV67</accession>
<keyword evidence="9" id="KW-1185">Reference proteome</keyword>
<keyword evidence="3" id="KW-0498">Mitosis</keyword>
<dbReference type="GO" id="GO:0034399">
    <property type="term" value="C:nuclear periphery"/>
    <property type="evidence" value="ECO:0007669"/>
    <property type="project" value="TreeGrafter"/>
</dbReference>
<comment type="caution">
    <text evidence="8">The sequence shown here is derived from an EMBL/GenBank/DDBJ whole genome shotgun (WGS) entry which is preliminary data.</text>
</comment>
<keyword evidence="4" id="KW-0833">Ubl conjugation pathway</keyword>
<reference evidence="8 9" key="1">
    <citation type="submission" date="2022-07" db="EMBL/GenBank/DDBJ databases">
        <title>Genome-wide signatures of adaptation to extreme environments.</title>
        <authorList>
            <person name="Cho C.H."/>
            <person name="Yoon H.S."/>
        </authorList>
    </citation>
    <scope>NUCLEOTIDE SEQUENCE [LARGE SCALE GENOMIC DNA]</scope>
    <source>
        <strain evidence="8 9">DBV 063 E5</strain>
    </source>
</reference>
<keyword evidence="5" id="KW-0131">Cell cycle</keyword>
<evidence type="ECO:0000256" key="1">
    <source>
        <dbReference type="ARBA" id="ARBA00016067"/>
    </source>
</evidence>
<dbReference type="GO" id="GO:0005680">
    <property type="term" value="C:anaphase-promoting complex"/>
    <property type="evidence" value="ECO:0007669"/>
    <property type="project" value="InterPro"/>
</dbReference>
<gene>
    <name evidence="8" type="ORF">CDCA_CDCA06G1998</name>
</gene>
<evidence type="ECO:0000256" key="5">
    <source>
        <dbReference type="ARBA" id="ARBA00023306"/>
    </source>
</evidence>
<dbReference type="PANTHER" id="PTHR13260:SF0">
    <property type="entry name" value="ANAPHASE-PROMOTING COMPLEX SUBUNIT 4"/>
    <property type="match status" value="1"/>
</dbReference>
<dbReference type="InterPro" id="IPR024789">
    <property type="entry name" value="APC4"/>
</dbReference>
<dbReference type="Proteomes" id="UP001301350">
    <property type="component" value="Unassembled WGS sequence"/>
</dbReference>
<dbReference type="InterPro" id="IPR015943">
    <property type="entry name" value="WD40/YVTN_repeat-like_dom_sf"/>
</dbReference>
<dbReference type="InterPro" id="IPR024790">
    <property type="entry name" value="APC4_long_dom"/>
</dbReference>
<feature type="domain" description="Anaphase-promoting complex subunit 4 long" evidence="7">
    <location>
        <begin position="208"/>
        <end position="349"/>
    </location>
</feature>
<keyword evidence="2" id="KW-0132">Cell division</keyword>
<proteinExistence type="predicted"/>
<evidence type="ECO:0000256" key="2">
    <source>
        <dbReference type="ARBA" id="ARBA00022618"/>
    </source>
</evidence>
<evidence type="ECO:0000259" key="6">
    <source>
        <dbReference type="Pfam" id="PF12894"/>
    </source>
</evidence>
<dbReference type="InterPro" id="IPR024977">
    <property type="entry name" value="Apc4-like_WD40_dom"/>
</dbReference>
<dbReference type="Pfam" id="PF12894">
    <property type="entry name" value="ANAPC4_WD40"/>
    <property type="match status" value="1"/>
</dbReference>
<name>A0AAV9IV67_CYACA</name>
<sequence>MAPNAFTLLLDRAVPGGRARQAAWSPAMDVLALLLDSGAVVLVRLSWQWVGGLRPDRLVPGERGCALAWSPDGRQLAVGLTDGRIILYGVEGGTAQQVIAAAAPDVGAVVRLVWAAAETVRESILLAAYEHDSAVHLWVRGFFYGIRISVPGGAVNSMALSPDARRLVVCTEAPAVFALDTGWPADAVTRWDALAGAHQAVLSMAYGCRQWAHRVCQLWEGAQRALEEALASLTATLQRHHSRSELPASTAHEELLLLARGLALSPPLQDWFAQDMSTDAVRRLGKELLAGLNDASRGLAAQVMPRADALLSQVGGLRATPEVLASAKQVVLRSQRAYVLLRRVRSLYVALCGWLMGHADEQVQAPVDNAKVLSCLQEEHLFRTQVGDALDELQTACQRLPLQARRFFQQRREAMAGCPRDGHGGASPPPPDLGGGFGHSGWKAARVAANAPAVDGGGSAFFVVSDTLQVLRLDAHSPPNAVQALNLPIPHKDTAAGAVRDWEVYRDGQVCVLTDTALGVLSVSNSQLARWRPLPPAIIGAGAFLASSAARGLAAVFPTAARVLFLDLEEDDDDEEDRAPFEGDRHL</sequence>